<evidence type="ECO:0008006" key="5">
    <source>
        <dbReference type="Google" id="ProtNLM"/>
    </source>
</evidence>
<dbReference type="AlphaFoldDB" id="A0A0F6TE38"/>
<dbReference type="Proteomes" id="UP000033457">
    <property type="component" value="Chromosome"/>
</dbReference>
<dbReference type="FunFam" id="3.40.50.720:FF:000084">
    <property type="entry name" value="Short-chain dehydrogenase reductase"/>
    <property type="match status" value="1"/>
</dbReference>
<dbReference type="Pfam" id="PF13561">
    <property type="entry name" value="adh_short_C2"/>
    <property type="match status" value="1"/>
</dbReference>
<dbReference type="InterPro" id="IPR020904">
    <property type="entry name" value="Sc_DH/Rdtase_CS"/>
</dbReference>
<protein>
    <recommendedName>
        <fullName evidence="5">Gluconate 5-dehydrogenase</fullName>
    </recommendedName>
</protein>
<evidence type="ECO:0000256" key="1">
    <source>
        <dbReference type="ARBA" id="ARBA00006484"/>
    </source>
</evidence>
<dbReference type="KEGG" id="cku:UL82_10475"/>
<keyword evidence="4" id="KW-1185">Reference proteome</keyword>
<name>A0A0F6TE38_9CORY</name>
<evidence type="ECO:0000313" key="3">
    <source>
        <dbReference type="EMBL" id="AKE42229.1"/>
    </source>
</evidence>
<organism evidence="3 4">
    <name type="scientific">Corynebacterium kutscheri</name>
    <dbReference type="NCBI Taxonomy" id="35755"/>
    <lineage>
        <taxon>Bacteria</taxon>
        <taxon>Bacillati</taxon>
        <taxon>Actinomycetota</taxon>
        <taxon>Actinomycetes</taxon>
        <taxon>Mycobacteriales</taxon>
        <taxon>Corynebacteriaceae</taxon>
        <taxon>Corynebacterium</taxon>
    </lineage>
</organism>
<dbReference type="STRING" id="35755.UL82_10475"/>
<dbReference type="InterPro" id="IPR036291">
    <property type="entry name" value="NAD(P)-bd_dom_sf"/>
</dbReference>
<accession>A0A0F6TE38</accession>
<dbReference type="InterPro" id="IPR002347">
    <property type="entry name" value="SDR_fam"/>
</dbReference>
<dbReference type="EMBL" id="CP011312">
    <property type="protein sequence ID" value="AKE42229.1"/>
    <property type="molecule type" value="Genomic_DNA"/>
</dbReference>
<comment type="similarity">
    <text evidence="1">Belongs to the short-chain dehydrogenases/reductases (SDR) family.</text>
</comment>
<dbReference type="PANTHER" id="PTHR42760:SF135">
    <property type="entry name" value="BLL7886 PROTEIN"/>
    <property type="match status" value="1"/>
</dbReference>
<dbReference type="PRINTS" id="PR00080">
    <property type="entry name" value="SDRFAMILY"/>
</dbReference>
<evidence type="ECO:0000256" key="2">
    <source>
        <dbReference type="ARBA" id="ARBA00023002"/>
    </source>
</evidence>
<proteinExistence type="inferred from homology"/>
<dbReference type="PROSITE" id="PS00061">
    <property type="entry name" value="ADH_SHORT"/>
    <property type="match status" value="1"/>
</dbReference>
<gene>
    <name evidence="3" type="ORF">UL82_10475</name>
</gene>
<dbReference type="Gene3D" id="3.40.50.720">
    <property type="entry name" value="NAD(P)-binding Rossmann-like Domain"/>
    <property type="match status" value="1"/>
</dbReference>
<keyword evidence="2 3" id="KW-0560">Oxidoreductase</keyword>
<reference evidence="3 4" key="1">
    <citation type="journal article" date="2015" name="Genome Announc.">
        <title>Complete Genome Sequence of Corynebacterium kutscheri DSM 20755, a Corynebacterial Type Strain with Remarkably Low G+C Content of Chromosomal DNA.</title>
        <authorList>
            <person name="Ruckert C."/>
            <person name="Albersmeier A."/>
            <person name="Winkler A."/>
            <person name="Tauch A."/>
        </authorList>
    </citation>
    <scope>NUCLEOTIDE SEQUENCE [LARGE SCALE GENOMIC DNA]</scope>
    <source>
        <strain evidence="3 4">DSM 20755</strain>
    </source>
</reference>
<dbReference type="GO" id="GO:0016616">
    <property type="term" value="F:oxidoreductase activity, acting on the CH-OH group of donors, NAD or NADP as acceptor"/>
    <property type="evidence" value="ECO:0007669"/>
    <property type="project" value="TreeGrafter"/>
</dbReference>
<dbReference type="SUPFAM" id="SSF51735">
    <property type="entry name" value="NAD(P)-binding Rossmann-fold domains"/>
    <property type="match status" value="1"/>
</dbReference>
<evidence type="ECO:0000313" key="4">
    <source>
        <dbReference type="Proteomes" id="UP000033457"/>
    </source>
</evidence>
<sequence length="265" mass="27780">MIFDAGTLNFMSNYHPDNHFNIAGKLAFVTGSTRGLGATLAAGLIAHGAKVIIHGSNPETAQQQAAVLGAHGSVGFRVDNPEATAEAMAQLLDQFGTPDILVNNAGIQRRNPIAQFSDADWRDIVGTNLSGVFHVTRPIAAAMQQRGSGKIIMIGSVQSRLGRATIAPYCATKGGVAMFAQGLAAELSKDNIQVNTISPGYFDTDMNKALVDDPEFSAWVANRTPAGRWGNPNELIGPLVFLASDASSFITGQNLAVDGGMTAVV</sequence>
<dbReference type="HOGENOM" id="CLU_010194_1_1_11"/>
<dbReference type="GO" id="GO:0030497">
    <property type="term" value="P:fatty acid elongation"/>
    <property type="evidence" value="ECO:0007669"/>
    <property type="project" value="TreeGrafter"/>
</dbReference>
<dbReference type="PANTHER" id="PTHR42760">
    <property type="entry name" value="SHORT-CHAIN DEHYDROGENASES/REDUCTASES FAMILY MEMBER"/>
    <property type="match status" value="1"/>
</dbReference>
<dbReference type="PRINTS" id="PR00081">
    <property type="entry name" value="GDHRDH"/>
</dbReference>